<dbReference type="EMBL" id="JAAMOZ010000001">
    <property type="protein sequence ID" value="NIH55359.1"/>
    <property type="molecule type" value="Genomic_DNA"/>
</dbReference>
<name>A0ABX0SAK1_9ACTN</name>
<dbReference type="Proteomes" id="UP000749311">
    <property type="component" value="Unassembled WGS sequence"/>
</dbReference>
<gene>
    <name evidence="1" type="ORF">FB473_000004</name>
</gene>
<dbReference type="RefSeq" id="WP_167163675.1">
    <property type="nucleotide sequence ID" value="NZ_BAAAOO010000023.1"/>
</dbReference>
<proteinExistence type="predicted"/>
<comment type="caution">
    <text evidence="1">The sequence shown here is derived from an EMBL/GenBank/DDBJ whole genome shotgun (WGS) entry which is preliminary data.</text>
</comment>
<reference evidence="1 2" key="1">
    <citation type="submission" date="2020-02" db="EMBL/GenBank/DDBJ databases">
        <title>Sequencing the genomes of 1000 actinobacteria strains.</title>
        <authorList>
            <person name="Klenk H.-P."/>
        </authorList>
    </citation>
    <scope>NUCLEOTIDE SEQUENCE [LARGE SCALE GENOMIC DNA]</scope>
    <source>
        <strain evidence="1 2">DSM 19609</strain>
    </source>
</reference>
<evidence type="ECO:0000313" key="2">
    <source>
        <dbReference type="Proteomes" id="UP000749311"/>
    </source>
</evidence>
<protein>
    <submittedName>
        <fullName evidence="1">Uncharacterized protein</fullName>
    </submittedName>
</protein>
<organism evidence="1 2">
    <name type="scientific">Brooklawnia cerclae</name>
    <dbReference type="NCBI Taxonomy" id="349934"/>
    <lineage>
        <taxon>Bacteria</taxon>
        <taxon>Bacillati</taxon>
        <taxon>Actinomycetota</taxon>
        <taxon>Actinomycetes</taxon>
        <taxon>Propionibacteriales</taxon>
        <taxon>Propionibacteriaceae</taxon>
        <taxon>Brooklawnia</taxon>
    </lineage>
</organism>
<keyword evidence="2" id="KW-1185">Reference proteome</keyword>
<sequence>MRLTVADVLTHADADGPISLLRADVAALPAAEVLRALDVPPGAHRALQGLARQIHQTTRRDRPAGEK</sequence>
<accession>A0ABX0SAK1</accession>
<evidence type="ECO:0000313" key="1">
    <source>
        <dbReference type="EMBL" id="NIH55359.1"/>
    </source>
</evidence>